<dbReference type="Proteomes" id="UP000188169">
    <property type="component" value="Unassembled WGS sequence"/>
</dbReference>
<evidence type="ECO:0000313" key="9">
    <source>
        <dbReference type="Proteomes" id="UP000188169"/>
    </source>
</evidence>
<protein>
    <recommendedName>
        <fullName evidence="5">Ribonuclease T</fullName>
        <ecNumber evidence="5">3.1.13.-</ecNumber>
    </recommendedName>
    <alternativeName>
        <fullName evidence="5">Exoribonuclease T</fullName>
        <shortName evidence="5">RNase T</shortName>
    </alternativeName>
</protein>
<dbReference type="SUPFAM" id="SSF53098">
    <property type="entry name" value="Ribonuclease H-like"/>
    <property type="match status" value="1"/>
</dbReference>
<dbReference type="NCBIfam" id="TIGR01298">
    <property type="entry name" value="RNaseT"/>
    <property type="match status" value="1"/>
</dbReference>
<proteinExistence type="inferred from homology"/>
<comment type="cofactor">
    <cofactor evidence="5">
        <name>Mg(2+)</name>
        <dbReference type="ChEBI" id="CHEBI:18420"/>
    </cofactor>
    <text evidence="5">Binds two Mg(2+) per subunit. The active form of the enzyme binds two Mg(2+) ions in its active site. The first Mg(2+) forms only one salt bridge with the protein.</text>
</comment>
<name>A0A1R4EHB5_9GAMM</name>
<keyword evidence="5" id="KW-0479">Metal-binding</keyword>
<evidence type="ECO:0000256" key="1">
    <source>
        <dbReference type="ARBA" id="ARBA00022694"/>
    </source>
</evidence>
<feature type="active site" description="Proton donor/acceptor" evidence="5">
    <location>
        <position position="228"/>
    </location>
</feature>
<dbReference type="PANTHER" id="PTHR30231">
    <property type="entry name" value="DNA POLYMERASE III SUBUNIT EPSILON"/>
    <property type="match status" value="1"/>
</dbReference>
<evidence type="ECO:0000259" key="7">
    <source>
        <dbReference type="SMART" id="SM00479"/>
    </source>
</evidence>
<comment type="similarity">
    <text evidence="5">Belongs to the RNase T family.</text>
</comment>
<evidence type="ECO:0000256" key="2">
    <source>
        <dbReference type="ARBA" id="ARBA00022722"/>
    </source>
</evidence>
<keyword evidence="5" id="KW-0460">Magnesium</keyword>
<evidence type="ECO:0000256" key="6">
    <source>
        <dbReference type="SAM" id="MobiDB-lite"/>
    </source>
</evidence>
<feature type="site" description="Important for substrate binding and specificity" evidence="5">
    <location>
        <position position="193"/>
    </location>
</feature>
<feature type="binding site" evidence="5">
    <location>
        <position position="69"/>
    </location>
    <ligand>
        <name>Mg(2+)</name>
        <dbReference type="ChEBI" id="CHEBI:18420"/>
        <label>2</label>
        <note>catalytic</note>
    </ligand>
</feature>
<feature type="domain" description="Exonuclease" evidence="7">
    <location>
        <begin position="62"/>
        <end position="250"/>
    </location>
</feature>
<dbReference type="InterPro" id="IPR012337">
    <property type="entry name" value="RNaseH-like_sf"/>
</dbReference>
<reference evidence="9" key="1">
    <citation type="submission" date="2017-02" db="EMBL/GenBank/DDBJ databases">
        <authorList>
            <person name="Mornico D."/>
        </authorList>
    </citation>
    <scope>NUCLEOTIDE SEQUENCE [LARGE SCALE GENOMIC DNA]</scope>
</reference>
<feature type="region of interest" description="Disordered" evidence="6">
    <location>
        <begin position="1"/>
        <end position="45"/>
    </location>
</feature>
<dbReference type="GO" id="GO:0008408">
    <property type="term" value="F:3'-5' exonuclease activity"/>
    <property type="evidence" value="ECO:0007669"/>
    <property type="project" value="TreeGrafter"/>
</dbReference>
<sequence>MTHSNVTDDAYQNDSSSEPRVCSNTSSNESSSDATSAEQNTNGNGFAQQPVLKMVDRFRKFLPVVVDVETAGFDAKTDALLELACIPIIMDEQGKFIPGEPLNAHLNPFEGANLEQRALDFTGIDPNNPMRKAIAEEEKPALRRIFKELKAVRKENDCMKCILVGHNAHFDLSFLNAAIERTNSKNHNPFHQFSVLDTVTLSALAFGQTVLARACKAAGIEFSGTEAHSALYDTQKTAELFCHILNSYPMLENAMHNLVSETEEEAES</sequence>
<feature type="site" description="Important for substrate binding and specificity" evidence="5">
    <location>
        <position position="73"/>
    </location>
</feature>
<dbReference type="SMART" id="SM00479">
    <property type="entry name" value="EXOIII"/>
    <property type="match status" value="1"/>
</dbReference>
<dbReference type="InterPro" id="IPR005987">
    <property type="entry name" value="RNase_T"/>
</dbReference>
<gene>
    <name evidence="5 8" type="primary">rnt</name>
    <name evidence="8" type="ORF">A1019T_01902</name>
</gene>
<keyword evidence="2 5" id="KW-0540">Nuclease</keyword>
<keyword evidence="9" id="KW-1185">Reference proteome</keyword>
<dbReference type="GO" id="GO:0000287">
    <property type="term" value="F:magnesium ion binding"/>
    <property type="evidence" value="ECO:0007669"/>
    <property type="project" value="UniProtKB-UniRule"/>
</dbReference>
<dbReference type="STRING" id="1945520.A1019T_01902"/>
<feature type="site" description="Important for substrate binding and specificity" evidence="5">
    <location>
        <position position="170"/>
    </location>
</feature>
<dbReference type="Pfam" id="PF00929">
    <property type="entry name" value="RNase_T"/>
    <property type="match status" value="1"/>
</dbReference>
<comment type="subunit">
    <text evidence="5">Homodimer.</text>
</comment>
<feature type="binding site" evidence="5">
    <location>
        <position position="67"/>
    </location>
    <ligand>
        <name>Mg(2+)</name>
        <dbReference type="ChEBI" id="CHEBI:18420"/>
        <label>2</label>
        <note>catalytic</note>
    </ligand>
</feature>
<dbReference type="GO" id="GO:0005829">
    <property type="term" value="C:cytosol"/>
    <property type="evidence" value="ECO:0007669"/>
    <property type="project" value="TreeGrafter"/>
</dbReference>
<dbReference type="Gene3D" id="3.30.420.10">
    <property type="entry name" value="Ribonuclease H-like superfamily/Ribonuclease H"/>
    <property type="match status" value="1"/>
</dbReference>
<dbReference type="EC" id="3.1.13.-" evidence="5"/>
<feature type="binding site" evidence="5">
    <location>
        <position position="67"/>
    </location>
    <ligand>
        <name>Mg(2+)</name>
        <dbReference type="ChEBI" id="CHEBI:18420"/>
        <label>1</label>
        <note>catalytic</note>
    </ligand>
</feature>
<keyword evidence="4 5" id="KW-0269">Exonuclease</keyword>
<feature type="compositionally biased region" description="Low complexity" evidence="6">
    <location>
        <begin position="23"/>
        <end position="38"/>
    </location>
</feature>
<organism evidence="8 9">
    <name type="scientific">Psychrobacter pasteurii</name>
    <dbReference type="NCBI Taxonomy" id="1945520"/>
    <lineage>
        <taxon>Bacteria</taxon>
        <taxon>Pseudomonadati</taxon>
        <taxon>Pseudomonadota</taxon>
        <taxon>Gammaproteobacteria</taxon>
        <taxon>Moraxellales</taxon>
        <taxon>Moraxellaceae</taxon>
        <taxon>Psychrobacter</taxon>
    </lineage>
</organism>
<dbReference type="InterPro" id="IPR036397">
    <property type="entry name" value="RNaseH_sf"/>
</dbReference>
<dbReference type="EMBL" id="FUGD01000112">
    <property type="protein sequence ID" value="SJM37917.1"/>
    <property type="molecule type" value="Genomic_DNA"/>
</dbReference>
<dbReference type="GO" id="GO:0016896">
    <property type="term" value="F:RNA exonuclease activity, producing 5'-phosphomonoesters"/>
    <property type="evidence" value="ECO:0007669"/>
    <property type="project" value="UniProtKB-UniRule"/>
</dbReference>
<feature type="compositionally biased region" description="Polar residues" evidence="6">
    <location>
        <begin position="1"/>
        <end position="18"/>
    </location>
</feature>
<feature type="binding site" evidence="5">
    <location>
        <position position="228"/>
    </location>
    <ligand>
        <name>Mg(2+)</name>
        <dbReference type="ChEBI" id="CHEBI:18420"/>
        <label>2</label>
        <note>catalytic</note>
    </ligand>
</feature>
<dbReference type="HAMAP" id="MF_00157">
    <property type="entry name" value="RNase_T"/>
    <property type="match status" value="1"/>
</dbReference>
<keyword evidence="3 5" id="KW-0378">Hydrolase</keyword>
<dbReference type="GO" id="GO:0045004">
    <property type="term" value="P:DNA replication proofreading"/>
    <property type="evidence" value="ECO:0007669"/>
    <property type="project" value="TreeGrafter"/>
</dbReference>
<evidence type="ECO:0000256" key="5">
    <source>
        <dbReference type="HAMAP-Rule" id="MF_00157"/>
    </source>
</evidence>
<dbReference type="GO" id="GO:0003676">
    <property type="term" value="F:nucleic acid binding"/>
    <property type="evidence" value="ECO:0007669"/>
    <property type="project" value="InterPro"/>
</dbReference>
<dbReference type="AlphaFoldDB" id="A0A1R4EHB5"/>
<feature type="site" description="Important for substrate binding and specificity" evidence="5">
    <location>
        <position position="121"/>
    </location>
</feature>
<dbReference type="InterPro" id="IPR013520">
    <property type="entry name" value="Ribonucl_H"/>
</dbReference>
<dbReference type="PANTHER" id="PTHR30231:SF2">
    <property type="entry name" value="RIBONUCLEASE T"/>
    <property type="match status" value="1"/>
</dbReference>
<evidence type="ECO:0000256" key="3">
    <source>
        <dbReference type="ARBA" id="ARBA00022801"/>
    </source>
</evidence>
<accession>A0A1R4EHB5</accession>
<feature type="binding site" evidence="5">
    <location>
        <position position="233"/>
    </location>
    <ligand>
        <name>Mg(2+)</name>
        <dbReference type="ChEBI" id="CHEBI:18420"/>
        <label>2</label>
        <note>catalytic</note>
    </ligand>
</feature>
<comment type="function">
    <text evidence="5">Trims short 3' overhangs of a variety of RNA species, leaving a one or two nucleotide 3' overhang. Responsible for the end-turnover of tRNA: specifically removes the terminal AMP residue from uncharged tRNA (tRNA-C-C-A). Also appears to be involved in tRNA biosynthesis.</text>
</comment>
<keyword evidence="1 5" id="KW-0819">tRNA processing</keyword>
<evidence type="ECO:0000313" key="8">
    <source>
        <dbReference type="EMBL" id="SJM37917.1"/>
    </source>
</evidence>
<evidence type="ECO:0000256" key="4">
    <source>
        <dbReference type="ARBA" id="ARBA00022839"/>
    </source>
</evidence>
<dbReference type="GO" id="GO:0008033">
    <property type="term" value="P:tRNA processing"/>
    <property type="evidence" value="ECO:0007669"/>
    <property type="project" value="UniProtKB-KW"/>
</dbReference>